<dbReference type="PANTHER" id="PTHR43586">
    <property type="entry name" value="CYSTEINE DESULFURASE"/>
    <property type="match status" value="1"/>
</dbReference>
<dbReference type="InterPro" id="IPR000192">
    <property type="entry name" value="Aminotrans_V_dom"/>
</dbReference>
<gene>
    <name evidence="3" type="ORF">GCM10007391_10200</name>
</gene>
<comment type="caution">
    <text evidence="3">The sequence shown here is derived from an EMBL/GenBank/DDBJ whole genome shotgun (WGS) entry which is preliminary data.</text>
</comment>
<evidence type="ECO:0000313" key="3">
    <source>
        <dbReference type="EMBL" id="GGW79396.1"/>
    </source>
</evidence>
<organism evidence="3 4">
    <name type="scientific">Alteromonas halophila</name>
    <dbReference type="NCBI Taxonomy" id="516698"/>
    <lineage>
        <taxon>Bacteria</taxon>
        <taxon>Pseudomonadati</taxon>
        <taxon>Pseudomonadota</taxon>
        <taxon>Gammaproteobacteria</taxon>
        <taxon>Alteromonadales</taxon>
        <taxon>Alteromonadaceae</taxon>
        <taxon>Alteromonas/Salinimonas group</taxon>
        <taxon>Alteromonas</taxon>
    </lineage>
</organism>
<dbReference type="SUPFAM" id="SSF53383">
    <property type="entry name" value="PLP-dependent transferases"/>
    <property type="match status" value="1"/>
</dbReference>
<dbReference type="EMBL" id="BMXP01000002">
    <property type="protein sequence ID" value="GGW79396.1"/>
    <property type="molecule type" value="Genomic_DNA"/>
</dbReference>
<reference evidence="3" key="2">
    <citation type="submission" date="2020-09" db="EMBL/GenBank/DDBJ databases">
        <authorList>
            <person name="Sun Q."/>
            <person name="Kim S."/>
        </authorList>
    </citation>
    <scope>NUCLEOTIDE SEQUENCE</scope>
    <source>
        <strain evidence="3">KCTC 22164</strain>
    </source>
</reference>
<dbReference type="Gene3D" id="3.90.1150.10">
    <property type="entry name" value="Aspartate Aminotransferase, domain 1"/>
    <property type="match status" value="1"/>
</dbReference>
<dbReference type="AlphaFoldDB" id="A0A918MVU7"/>
<dbReference type="Gene3D" id="3.40.640.10">
    <property type="entry name" value="Type I PLP-dependent aspartate aminotransferase-like (Major domain)"/>
    <property type="match status" value="1"/>
</dbReference>
<dbReference type="InterPro" id="IPR015424">
    <property type="entry name" value="PyrdxlP-dep_Trfase"/>
</dbReference>
<feature type="domain" description="Aminotransferase class V" evidence="2">
    <location>
        <begin position="84"/>
        <end position="388"/>
    </location>
</feature>
<sequence length="419" mass="47875">MHGKTQLVSGLEYWSKSDKVRSGIFTLYITMYQHFYSRFLAANQGKQHYACHSHYYWPDVTREAMLQYWDDSAKHVDDKWQVFFSDVVPALQASISDILGTDDPAQIVFAPNTHELVYRILSCFDFGKPLTILSTDSEFHSFHRQANRLAEHEHVTLVSTSSMPFATFTERFIQQIRDTHPDVVFFSQVFFNSGFAVEDIQTIVDAIDNPNTIIVIDGYHSFMARPIDISKMQSRVFFLAGGYKYAQAGEGVCFAHVPPGCTLRPAHTGWYAEFGALDKPRDGQVQYSQDGMRFAGATMDFSALYRLRAVFKLLEDNNITVRDIHEHVSSLQRVFLEKLDECGHPQLNRDNLLVKDTHNRGHFLTFQLPDADTTAELAAWLRKQGIFTDYRGDRIRFGLGLYHTADSIDLTCLKQHAGV</sequence>
<evidence type="ECO:0000259" key="2">
    <source>
        <dbReference type="Pfam" id="PF00266"/>
    </source>
</evidence>
<dbReference type="PANTHER" id="PTHR43586:SF8">
    <property type="entry name" value="CYSTEINE DESULFURASE 1, CHLOROPLASTIC"/>
    <property type="match status" value="1"/>
</dbReference>
<dbReference type="InterPro" id="IPR015422">
    <property type="entry name" value="PyrdxlP-dep_Trfase_small"/>
</dbReference>
<proteinExistence type="predicted"/>
<reference evidence="3" key="1">
    <citation type="journal article" date="2014" name="Int. J. Syst. Evol. Microbiol.">
        <title>Complete genome sequence of Corynebacterium casei LMG S-19264T (=DSM 44701T), isolated from a smear-ripened cheese.</title>
        <authorList>
            <consortium name="US DOE Joint Genome Institute (JGI-PGF)"/>
            <person name="Walter F."/>
            <person name="Albersmeier A."/>
            <person name="Kalinowski J."/>
            <person name="Ruckert C."/>
        </authorList>
    </citation>
    <scope>NUCLEOTIDE SEQUENCE</scope>
    <source>
        <strain evidence="3">KCTC 22164</strain>
    </source>
</reference>
<dbReference type="Proteomes" id="UP000631300">
    <property type="component" value="Unassembled WGS sequence"/>
</dbReference>
<keyword evidence="1" id="KW-0663">Pyridoxal phosphate</keyword>
<dbReference type="InterPro" id="IPR015421">
    <property type="entry name" value="PyrdxlP-dep_Trfase_major"/>
</dbReference>
<dbReference type="Pfam" id="PF00266">
    <property type="entry name" value="Aminotran_5"/>
    <property type="match status" value="1"/>
</dbReference>
<accession>A0A918MVU7</accession>
<evidence type="ECO:0000256" key="1">
    <source>
        <dbReference type="ARBA" id="ARBA00022898"/>
    </source>
</evidence>
<keyword evidence="4" id="KW-1185">Reference proteome</keyword>
<name>A0A918MVU7_9ALTE</name>
<protein>
    <recommendedName>
        <fullName evidence="2">Aminotransferase class V domain-containing protein</fullName>
    </recommendedName>
</protein>
<evidence type="ECO:0000313" key="4">
    <source>
        <dbReference type="Proteomes" id="UP000631300"/>
    </source>
</evidence>